<comment type="caution">
    <text evidence="2">The sequence shown here is derived from an EMBL/GenBank/DDBJ whole genome shotgun (WGS) entry which is preliminary data.</text>
</comment>
<feature type="domain" description="Transglycosylase SLT" evidence="1">
    <location>
        <begin position="102"/>
        <end position="282"/>
    </location>
</feature>
<dbReference type="Pfam" id="PF13406">
    <property type="entry name" value="SLT_2"/>
    <property type="match status" value="1"/>
</dbReference>
<dbReference type="InterPro" id="IPR031304">
    <property type="entry name" value="SLT_2"/>
</dbReference>
<sequence>MLFVLLGTGCASQETSPSLEQSAVFPSYQGSYASAPIPAEWIPLYQRLRADGLDGPDLPRYFSMMGTPSQDPMGRKIKELYTKAFAPKPKPTPSAKPSKPRPKVYPGVITAENVEKCRAFLAENAAAFDFAERTYGVPREIAVSLLFVETRLGTFLGKEKAFYTLASMASSRQPDDISSYLDRLPGASGRLGWIQERMEQRSDWAYKEFVALLGNVRASHLDALGVPGSVYGAIGLCQFMPSNIAPYGADGDGDGTVNLFTVPDAVASLSNYLAMHGWNKASTRAARHKVIKTYNRIDIYANTILGLAEAQGYRAD</sequence>
<dbReference type="AlphaFoldDB" id="A0A9D1R3N8"/>
<dbReference type="Gene3D" id="1.10.8.350">
    <property type="entry name" value="Bacterial muramidase"/>
    <property type="match status" value="1"/>
</dbReference>
<dbReference type="InterPro" id="IPR023346">
    <property type="entry name" value="Lysozyme-like_dom_sf"/>
</dbReference>
<dbReference type="GO" id="GO:0008933">
    <property type="term" value="F:peptidoglycan lytic transglycosylase activity"/>
    <property type="evidence" value="ECO:0007669"/>
    <property type="project" value="TreeGrafter"/>
</dbReference>
<dbReference type="SUPFAM" id="SSF53955">
    <property type="entry name" value="Lysozyme-like"/>
    <property type="match status" value="1"/>
</dbReference>
<dbReference type="PANTHER" id="PTHR30163:SF9">
    <property type="entry name" value="MEMBRANE-BOUND LYTIC MUREIN TRANSGLYCOSYLASE B"/>
    <property type="match status" value="1"/>
</dbReference>
<gene>
    <name evidence="2" type="ORF">H9874_12270</name>
</gene>
<evidence type="ECO:0000259" key="1">
    <source>
        <dbReference type="Pfam" id="PF13406"/>
    </source>
</evidence>
<protein>
    <submittedName>
        <fullName evidence="2">Lytic murein transglycosylase</fullName>
    </submittedName>
</protein>
<proteinExistence type="predicted"/>
<organism evidence="2 3">
    <name type="scientific">Candidatus Bilophila faecipullorum</name>
    <dbReference type="NCBI Taxonomy" id="2838482"/>
    <lineage>
        <taxon>Bacteria</taxon>
        <taxon>Pseudomonadati</taxon>
        <taxon>Thermodesulfobacteriota</taxon>
        <taxon>Desulfovibrionia</taxon>
        <taxon>Desulfovibrionales</taxon>
        <taxon>Desulfovibrionaceae</taxon>
        <taxon>Bilophila</taxon>
    </lineage>
</organism>
<name>A0A9D1R3N8_9BACT</name>
<accession>A0A9D1R3N8</accession>
<dbReference type="EMBL" id="DXGI01000459">
    <property type="protein sequence ID" value="HIW79898.1"/>
    <property type="molecule type" value="Genomic_DNA"/>
</dbReference>
<reference evidence="2" key="1">
    <citation type="journal article" date="2021" name="PeerJ">
        <title>Extensive microbial diversity within the chicken gut microbiome revealed by metagenomics and culture.</title>
        <authorList>
            <person name="Gilroy R."/>
            <person name="Ravi A."/>
            <person name="Getino M."/>
            <person name="Pursley I."/>
            <person name="Horton D.L."/>
            <person name="Alikhan N.F."/>
            <person name="Baker D."/>
            <person name="Gharbi K."/>
            <person name="Hall N."/>
            <person name="Watson M."/>
            <person name="Adriaenssens E.M."/>
            <person name="Foster-Nyarko E."/>
            <person name="Jarju S."/>
            <person name="Secka A."/>
            <person name="Antonio M."/>
            <person name="Oren A."/>
            <person name="Chaudhuri R.R."/>
            <person name="La Ragione R."/>
            <person name="Hildebrand F."/>
            <person name="Pallen M.J."/>
        </authorList>
    </citation>
    <scope>NUCLEOTIDE SEQUENCE</scope>
    <source>
        <strain evidence="2">ChiSxjej5B17-1746</strain>
    </source>
</reference>
<dbReference type="GO" id="GO:0009253">
    <property type="term" value="P:peptidoglycan catabolic process"/>
    <property type="evidence" value="ECO:0007669"/>
    <property type="project" value="TreeGrafter"/>
</dbReference>
<dbReference type="CDD" id="cd13399">
    <property type="entry name" value="Slt35-like"/>
    <property type="match status" value="1"/>
</dbReference>
<dbReference type="Proteomes" id="UP000824264">
    <property type="component" value="Unassembled WGS sequence"/>
</dbReference>
<reference evidence="2" key="2">
    <citation type="submission" date="2021-04" db="EMBL/GenBank/DDBJ databases">
        <authorList>
            <person name="Gilroy R."/>
        </authorList>
    </citation>
    <scope>NUCLEOTIDE SEQUENCE</scope>
    <source>
        <strain evidence="2">ChiSxjej5B17-1746</strain>
    </source>
</reference>
<evidence type="ECO:0000313" key="3">
    <source>
        <dbReference type="Proteomes" id="UP000824264"/>
    </source>
</evidence>
<dbReference type="InterPro" id="IPR043426">
    <property type="entry name" value="MltB-like"/>
</dbReference>
<dbReference type="PANTHER" id="PTHR30163">
    <property type="entry name" value="MEMBRANE-BOUND LYTIC MUREIN TRANSGLYCOSYLASE B"/>
    <property type="match status" value="1"/>
</dbReference>
<evidence type="ECO:0000313" key="2">
    <source>
        <dbReference type="EMBL" id="HIW79898.1"/>
    </source>
</evidence>